<dbReference type="AlphaFoldDB" id="A0A9D4KCV6"/>
<keyword evidence="2" id="KW-1185">Reference proteome</keyword>
<reference evidence="1" key="1">
    <citation type="journal article" date="2019" name="bioRxiv">
        <title>The Genome of the Zebra Mussel, Dreissena polymorpha: A Resource for Invasive Species Research.</title>
        <authorList>
            <person name="McCartney M.A."/>
            <person name="Auch B."/>
            <person name="Kono T."/>
            <person name="Mallez S."/>
            <person name="Zhang Y."/>
            <person name="Obille A."/>
            <person name="Becker A."/>
            <person name="Abrahante J.E."/>
            <person name="Garbe J."/>
            <person name="Badalamenti J.P."/>
            <person name="Herman A."/>
            <person name="Mangelson H."/>
            <person name="Liachko I."/>
            <person name="Sullivan S."/>
            <person name="Sone E.D."/>
            <person name="Koren S."/>
            <person name="Silverstein K.A.T."/>
            <person name="Beckman K.B."/>
            <person name="Gohl D.M."/>
        </authorList>
    </citation>
    <scope>NUCLEOTIDE SEQUENCE</scope>
    <source>
        <strain evidence="1">Duluth1</strain>
        <tissue evidence="1">Whole animal</tissue>
    </source>
</reference>
<organism evidence="1 2">
    <name type="scientific">Dreissena polymorpha</name>
    <name type="common">Zebra mussel</name>
    <name type="synonym">Mytilus polymorpha</name>
    <dbReference type="NCBI Taxonomy" id="45954"/>
    <lineage>
        <taxon>Eukaryota</taxon>
        <taxon>Metazoa</taxon>
        <taxon>Spiralia</taxon>
        <taxon>Lophotrochozoa</taxon>
        <taxon>Mollusca</taxon>
        <taxon>Bivalvia</taxon>
        <taxon>Autobranchia</taxon>
        <taxon>Heteroconchia</taxon>
        <taxon>Euheterodonta</taxon>
        <taxon>Imparidentia</taxon>
        <taxon>Neoheterodontei</taxon>
        <taxon>Myida</taxon>
        <taxon>Dreissenoidea</taxon>
        <taxon>Dreissenidae</taxon>
        <taxon>Dreissena</taxon>
    </lineage>
</organism>
<evidence type="ECO:0000313" key="1">
    <source>
        <dbReference type="EMBL" id="KAH3837205.1"/>
    </source>
</evidence>
<sequence>MPPRFLKESLSKIAPELTLVFQDYTQGRVPSSTLSSLQTSRRATAQLLQIAGQ</sequence>
<comment type="caution">
    <text evidence="1">The sequence shown here is derived from an EMBL/GenBank/DDBJ whole genome shotgun (WGS) entry which is preliminary data.</text>
</comment>
<accession>A0A9D4KCV6</accession>
<name>A0A9D4KCV6_DREPO</name>
<gene>
    <name evidence="1" type="ORF">DPMN_110585</name>
</gene>
<dbReference type="EMBL" id="JAIWYP010000004">
    <property type="protein sequence ID" value="KAH3837205.1"/>
    <property type="molecule type" value="Genomic_DNA"/>
</dbReference>
<evidence type="ECO:0000313" key="2">
    <source>
        <dbReference type="Proteomes" id="UP000828390"/>
    </source>
</evidence>
<proteinExistence type="predicted"/>
<dbReference type="Proteomes" id="UP000828390">
    <property type="component" value="Unassembled WGS sequence"/>
</dbReference>
<reference evidence="1" key="2">
    <citation type="submission" date="2020-11" db="EMBL/GenBank/DDBJ databases">
        <authorList>
            <person name="McCartney M.A."/>
            <person name="Auch B."/>
            <person name="Kono T."/>
            <person name="Mallez S."/>
            <person name="Becker A."/>
            <person name="Gohl D.M."/>
            <person name="Silverstein K.A.T."/>
            <person name="Koren S."/>
            <person name="Bechman K.B."/>
            <person name="Herman A."/>
            <person name="Abrahante J.E."/>
            <person name="Garbe J."/>
        </authorList>
    </citation>
    <scope>NUCLEOTIDE SEQUENCE</scope>
    <source>
        <strain evidence="1">Duluth1</strain>
        <tissue evidence="1">Whole animal</tissue>
    </source>
</reference>
<protein>
    <submittedName>
        <fullName evidence="1">Uncharacterized protein</fullName>
    </submittedName>
</protein>